<keyword evidence="1" id="KW-0802">TPR repeat</keyword>
<dbReference type="AlphaFoldDB" id="A0A172TW60"/>
<dbReference type="Pfam" id="PF13174">
    <property type="entry name" value="TPR_6"/>
    <property type="match status" value="1"/>
</dbReference>
<reference evidence="3 4" key="2">
    <citation type="journal article" date="2016" name="Int. J. Syst. Evol. Microbiol.">
        <title>Flavisolibacter tropicus sp. nov., isolated from tropical soil.</title>
        <authorList>
            <person name="Lee J.J."/>
            <person name="Kang M.S."/>
            <person name="Kim G.S."/>
            <person name="Lee C.S."/>
            <person name="Lim S."/>
            <person name="Lee J."/>
            <person name="Roh S.H."/>
            <person name="Kang H."/>
            <person name="Ha J.M."/>
            <person name="Bae S."/>
            <person name="Jung H.Y."/>
            <person name="Kim M.K."/>
        </authorList>
    </citation>
    <scope>NUCLEOTIDE SEQUENCE [LARGE SCALE GENOMIC DNA]</scope>
    <source>
        <strain evidence="3 4">LCS9</strain>
    </source>
</reference>
<dbReference type="Gene3D" id="1.25.40.10">
    <property type="entry name" value="Tetratricopeptide repeat domain"/>
    <property type="match status" value="3"/>
</dbReference>
<dbReference type="STRING" id="1492898.SY85_13135"/>
<keyword evidence="4" id="KW-1185">Reference proteome</keyword>
<dbReference type="OrthoDB" id="9815059at2"/>
<dbReference type="SMART" id="SM00028">
    <property type="entry name" value="TPR"/>
    <property type="match status" value="5"/>
</dbReference>
<keyword evidence="2" id="KW-0732">Signal</keyword>
<accession>A0A172TW60</accession>
<proteinExistence type="predicted"/>
<dbReference type="Proteomes" id="UP000077177">
    <property type="component" value="Chromosome"/>
</dbReference>
<feature type="repeat" description="TPR" evidence="1">
    <location>
        <begin position="154"/>
        <end position="187"/>
    </location>
</feature>
<evidence type="ECO:0000313" key="3">
    <source>
        <dbReference type="EMBL" id="ANE51315.1"/>
    </source>
</evidence>
<feature type="repeat" description="TPR" evidence="1">
    <location>
        <begin position="224"/>
        <end position="257"/>
    </location>
</feature>
<dbReference type="SUPFAM" id="SSF48452">
    <property type="entry name" value="TPR-like"/>
    <property type="match status" value="3"/>
</dbReference>
<dbReference type="KEGG" id="fla:SY85_13135"/>
<sequence length="505" mass="56936">MKQLLTILSITSFFTLLSLSAYNQDTTVTQQVSTSSNTAKSNDFTVNSTSNEAVTAFNEGLHWSDIGDDKKARTFLQTAIDRDANLAVAYMYKALAQPTFEGYATALQQAKEHLATAGDWDKLFYTLLETRLTDDVAKRMATAQEMVTKFPNIARSYHELGNAYSDRDEIDKARTAYMKAIELSPSWISGHYDIAQSYLNRDPKDLKQAETHAQHAVSLAPTSASPNILLGDVYRAQSQWDKAAACYSKAIQLDPKMPTAYIKRGHVNNFAGKYDEARKDYKLANEYDEEAPMSAMPYIAYTYAYQGQLPQAIKMLQDEATKLGSSTTKGKTDLQFGLLQSAAYMAFHNMDAKSLNAVVDQWEPVYKELAQKVGTDEMSRYQQAEMLYWRGLADVLNGNYDKAKANAEEIKKTVDPISNPHKLDNYHSLLGQIAFHKKEYKQAVTEFDQTNPTDTYAKYWRAKAYEKAGQKDKAKMLYKELANYNFNDIGNALVRTEVKKNTMGK</sequence>
<evidence type="ECO:0000256" key="1">
    <source>
        <dbReference type="PROSITE-ProRule" id="PRU00339"/>
    </source>
</evidence>
<organism evidence="3 4">
    <name type="scientific">Flavisolibacter tropicus</name>
    <dbReference type="NCBI Taxonomy" id="1492898"/>
    <lineage>
        <taxon>Bacteria</taxon>
        <taxon>Pseudomonadati</taxon>
        <taxon>Bacteroidota</taxon>
        <taxon>Chitinophagia</taxon>
        <taxon>Chitinophagales</taxon>
        <taxon>Chitinophagaceae</taxon>
        <taxon>Flavisolibacter</taxon>
    </lineage>
</organism>
<dbReference type="InterPro" id="IPR011990">
    <property type="entry name" value="TPR-like_helical_dom_sf"/>
</dbReference>
<evidence type="ECO:0000313" key="4">
    <source>
        <dbReference type="Proteomes" id="UP000077177"/>
    </source>
</evidence>
<gene>
    <name evidence="3" type="ORF">SY85_13135</name>
</gene>
<dbReference type="Pfam" id="PF13414">
    <property type="entry name" value="TPR_11"/>
    <property type="match status" value="1"/>
</dbReference>
<dbReference type="EMBL" id="CP011390">
    <property type="protein sequence ID" value="ANE51315.1"/>
    <property type="molecule type" value="Genomic_DNA"/>
</dbReference>
<feature type="chain" id="PRO_5008001238" evidence="2">
    <location>
        <begin position="24"/>
        <end position="505"/>
    </location>
</feature>
<feature type="signal peptide" evidence="2">
    <location>
        <begin position="1"/>
        <end position="23"/>
    </location>
</feature>
<dbReference type="PROSITE" id="PS50293">
    <property type="entry name" value="TPR_REGION"/>
    <property type="match status" value="1"/>
</dbReference>
<dbReference type="PANTHER" id="PTHR12558">
    <property type="entry name" value="CELL DIVISION CYCLE 16,23,27"/>
    <property type="match status" value="1"/>
</dbReference>
<dbReference type="RefSeq" id="WP_066405208.1">
    <property type="nucleotide sequence ID" value="NZ_CP011390.1"/>
</dbReference>
<protein>
    <submittedName>
        <fullName evidence="3">Uncharacterized protein</fullName>
    </submittedName>
</protein>
<dbReference type="InterPro" id="IPR019734">
    <property type="entry name" value="TPR_rpt"/>
</dbReference>
<reference evidence="4" key="1">
    <citation type="submission" date="2015-01" db="EMBL/GenBank/DDBJ databases">
        <title>Flavisolibacter sp./LCS9/ whole genome sequencing.</title>
        <authorList>
            <person name="Kim M.K."/>
            <person name="Srinivasan S."/>
            <person name="Lee J.-J."/>
        </authorList>
    </citation>
    <scope>NUCLEOTIDE SEQUENCE [LARGE SCALE GENOMIC DNA]</scope>
    <source>
        <strain evidence="4">LCS9</strain>
    </source>
</reference>
<evidence type="ECO:0000256" key="2">
    <source>
        <dbReference type="SAM" id="SignalP"/>
    </source>
</evidence>
<dbReference type="PANTHER" id="PTHR12558:SF13">
    <property type="entry name" value="CELL DIVISION CYCLE PROTEIN 27 HOMOLOG"/>
    <property type="match status" value="1"/>
</dbReference>
<dbReference type="PROSITE" id="PS50005">
    <property type="entry name" value="TPR"/>
    <property type="match status" value="2"/>
</dbReference>
<dbReference type="Pfam" id="PF13181">
    <property type="entry name" value="TPR_8"/>
    <property type="match status" value="1"/>
</dbReference>
<name>A0A172TW60_9BACT</name>